<dbReference type="GO" id="GO:0006398">
    <property type="term" value="P:mRNA 3'-end processing by stem-loop binding and cleavage"/>
    <property type="evidence" value="ECO:0007669"/>
    <property type="project" value="TreeGrafter"/>
</dbReference>
<name>A0A0R3QXU6_9BILA</name>
<sequence length="499" mass="56838">MTGGCHQKTEERKEARSLYRLIVLDLYIHSSEETDSFGMNPEGEESQVSTNEAVDDIMDVGSSSKIVRSQPFQRRTRDCDLDESAVKVELSETVVSKTSKSLKALFEQQEYEEMRNTSWADLMEEEVTKSRSGSQSQSREEVIAPKTRSIENDCIVLSSDEECSSLSSTIKQSDMDWNKTTASKKKRKTKYRFKRNVELTEALASQALKSDVQVSGRLRRAIKRDKVQGVQALSATSTDDDDGLTSSKCQKKRRKDVHKEKTVYEASSSKFDSKDLPLSGVKRSSRERFWYDNYSSPGSISSIASTLHIKQGWSEPKLGWCRDEITLLRRSKEIEKAKGKPVYAKYLAKVPRHARTKDMPKTPNKYISYSRRSWDKQVRVWKRRLYEWADEEPTQSCLSLNESTSDDISDSEIVSSSPCTLMSDENKLSLDEIKSLHLCTLLIKAYLVMHCTWNFAASLLGYLDIDTRTNTLTIMKTDDESTLKGPSRNVLGPRDFSQL</sequence>
<evidence type="ECO:0000256" key="2">
    <source>
        <dbReference type="ARBA" id="ARBA00022884"/>
    </source>
</evidence>
<organism evidence="7">
    <name type="scientific">Brugia timori</name>
    <dbReference type="NCBI Taxonomy" id="42155"/>
    <lineage>
        <taxon>Eukaryota</taxon>
        <taxon>Metazoa</taxon>
        <taxon>Ecdysozoa</taxon>
        <taxon>Nematoda</taxon>
        <taxon>Chromadorea</taxon>
        <taxon>Rhabditida</taxon>
        <taxon>Spirurina</taxon>
        <taxon>Spiruromorpha</taxon>
        <taxon>Filarioidea</taxon>
        <taxon>Onchocercidae</taxon>
        <taxon>Brugia</taxon>
    </lineage>
</organism>
<dbReference type="AlphaFoldDB" id="A0A0R3QXU6"/>
<dbReference type="WBParaSite" id="BTMF_0001256801-mRNA-1">
    <property type="protein sequence ID" value="BTMF_0001256801-mRNA-1"/>
    <property type="gene ID" value="BTMF_0001256801"/>
</dbReference>
<dbReference type="Pfam" id="PF15247">
    <property type="entry name" value="SLBP_RNA_bind"/>
    <property type="match status" value="1"/>
</dbReference>
<dbReference type="GO" id="GO:0071207">
    <property type="term" value="F:histone pre-mRNA stem-loop binding"/>
    <property type="evidence" value="ECO:0007669"/>
    <property type="project" value="TreeGrafter"/>
</dbReference>
<dbReference type="InterPro" id="IPR029344">
    <property type="entry name" value="SLBP_RNA_bind"/>
</dbReference>
<proteinExistence type="inferred from homology"/>
<dbReference type="PANTHER" id="PTHR17408">
    <property type="entry name" value="HISTONE RNA HAIRPIN-BINDING PROTEIN"/>
    <property type="match status" value="1"/>
</dbReference>
<dbReference type="Proteomes" id="UP000280834">
    <property type="component" value="Unassembled WGS sequence"/>
</dbReference>
<accession>A0A0R3QXU6</accession>
<protein>
    <submittedName>
        <fullName evidence="7">SLBP_RNA_bind domain-containing protein</fullName>
    </submittedName>
</protein>
<evidence type="ECO:0000259" key="4">
    <source>
        <dbReference type="Pfam" id="PF15247"/>
    </source>
</evidence>
<reference evidence="7" key="1">
    <citation type="submission" date="2017-02" db="UniProtKB">
        <authorList>
            <consortium name="WormBaseParasite"/>
        </authorList>
    </citation>
    <scope>IDENTIFICATION</scope>
</reference>
<dbReference type="Gene3D" id="1.10.8.1120">
    <property type="entry name" value="Histone RNA hairpin-binding protein RNA-binding domain"/>
    <property type="match status" value="1"/>
</dbReference>
<feature type="region of interest" description="Disordered" evidence="3">
    <location>
        <begin position="229"/>
        <end position="261"/>
    </location>
</feature>
<keyword evidence="2" id="KW-0694">RNA-binding</keyword>
<dbReference type="PANTHER" id="PTHR17408:SF0">
    <property type="entry name" value="HISTONE RNA HAIRPIN-BINDING PROTEIN"/>
    <property type="match status" value="1"/>
</dbReference>
<evidence type="ECO:0000313" key="7">
    <source>
        <dbReference type="WBParaSite" id="BTMF_0001256801-mRNA-1"/>
    </source>
</evidence>
<dbReference type="GO" id="GO:0071204">
    <property type="term" value="C:histone pre-mRNA 3'end processing complex"/>
    <property type="evidence" value="ECO:0007669"/>
    <property type="project" value="TreeGrafter"/>
</dbReference>
<evidence type="ECO:0000256" key="1">
    <source>
        <dbReference type="ARBA" id="ARBA00006151"/>
    </source>
</evidence>
<dbReference type="GO" id="GO:0005737">
    <property type="term" value="C:cytoplasm"/>
    <property type="evidence" value="ECO:0007669"/>
    <property type="project" value="TreeGrafter"/>
</dbReference>
<dbReference type="GO" id="GO:0051028">
    <property type="term" value="P:mRNA transport"/>
    <property type="evidence" value="ECO:0007669"/>
    <property type="project" value="TreeGrafter"/>
</dbReference>
<reference evidence="5 6" key="2">
    <citation type="submission" date="2018-11" db="EMBL/GenBank/DDBJ databases">
        <authorList>
            <consortium name="Pathogen Informatics"/>
        </authorList>
    </citation>
    <scope>NUCLEOTIDE SEQUENCE [LARGE SCALE GENOMIC DNA]</scope>
</reference>
<evidence type="ECO:0000256" key="3">
    <source>
        <dbReference type="SAM" id="MobiDB-lite"/>
    </source>
</evidence>
<evidence type="ECO:0000313" key="5">
    <source>
        <dbReference type="EMBL" id="VDO36045.1"/>
    </source>
</evidence>
<gene>
    <name evidence="5" type="ORF">BTMF_LOCUS10582</name>
</gene>
<keyword evidence="6" id="KW-1185">Reference proteome</keyword>
<dbReference type="EMBL" id="UZAG01017687">
    <property type="protein sequence ID" value="VDO36045.1"/>
    <property type="molecule type" value="Genomic_DNA"/>
</dbReference>
<feature type="domain" description="Histone RNA hairpin-binding protein RNA-binding" evidence="4">
    <location>
        <begin position="323"/>
        <end position="389"/>
    </location>
</feature>
<dbReference type="InterPro" id="IPR026502">
    <property type="entry name" value="SLBP1/SLBP2"/>
</dbReference>
<feature type="region of interest" description="Disordered" evidence="3">
    <location>
        <begin position="479"/>
        <end position="499"/>
    </location>
</feature>
<evidence type="ECO:0000313" key="6">
    <source>
        <dbReference type="Proteomes" id="UP000280834"/>
    </source>
</evidence>
<comment type="similarity">
    <text evidence="1">Belongs to the SLBP family.</text>
</comment>
<dbReference type="GO" id="GO:0003729">
    <property type="term" value="F:mRNA binding"/>
    <property type="evidence" value="ECO:0007669"/>
    <property type="project" value="InterPro"/>
</dbReference>
<dbReference type="InterPro" id="IPR038294">
    <property type="entry name" value="SLBP_RNA_bind_sf"/>
</dbReference>
<dbReference type="STRING" id="42155.A0A0R3QXU6"/>